<sequence>MASKNTPFQVTLSLTAIVLTFFLSQSEAMTQKPVQTIKSNLSVTDLCVNNNVKSCTGLTLNQATGICNNFSLKPDFTKIEEAKCNGATCHLGMATSNPNLSTVGIDCYQDGPIASCTCYYFPYPMLTLLFSMLTVTSNN</sequence>
<evidence type="ECO:0000313" key="2">
    <source>
        <dbReference type="EMBL" id="CAG6733470.1"/>
    </source>
</evidence>
<organism evidence="2">
    <name type="scientific">Cacopsylla melanoneura</name>
    <dbReference type="NCBI Taxonomy" id="428564"/>
    <lineage>
        <taxon>Eukaryota</taxon>
        <taxon>Metazoa</taxon>
        <taxon>Ecdysozoa</taxon>
        <taxon>Arthropoda</taxon>
        <taxon>Hexapoda</taxon>
        <taxon>Insecta</taxon>
        <taxon>Pterygota</taxon>
        <taxon>Neoptera</taxon>
        <taxon>Paraneoptera</taxon>
        <taxon>Hemiptera</taxon>
        <taxon>Sternorrhyncha</taxon>
        <taxon>Psylloidea</taxon>
        <taxon>Psyllidae</taxon>
        <taxon>Psyllinae</taxon>
        <taxon>Cacopsylla</taxon>
    </lineage>
</organism>
<dbReference type="AlphaFoldDB" id="A0A8D9DZX5"/>
<name>A0A8D9DZX5_9HEMI</name>
<accession>A0A8D9DZX5</accession>
<evidence type="ECO:0000256" key="1">
    <source>
        <dbReference type="SAM" id="SignalP"/>
    </source>
</evidence>
<feature type="chain" id="PRO_5034607919" evidence="1">
    <location>
        <begin position="29"/>
        <end position="139"/>
    </location>
</feature>
<proteinExistence type="predicted"/>
<reference evidence="2" key="1">
    <citation type="submission" date="2021-05" db="EMBL/GenBank/DDBJ databases">
        <authorList>
            <person name="Alioto T."/>
            <person name="Alioto T."/>
            <person name="Gomez Garrido J."/>
        </authorList>
    </citation>
    <scope>NUCLEOTIDE SEQUENCE</scope>
</reference>
<dbReference type="EMBL" id="HBUF01389957">
    <property type="protein sequence ID" value="CAG6733470.1"/>
    <property type="molecule type" value="Transcribed_RNA"/>
</dbReference>
<feature type="signal peptide" evidence="1">
    <location>
        <begin position="1"/>
        <end position="28"/>
    </location>
</feature>
<keyword evidence="1" id="KW-0732">Signal</keyword>
<protein>
    <submittedName>
        <fullName evidence="2">Uncharacterized protein</fullName>
    </submittedName>
</protein>